<accession>A0ABD1CB41</accession>
<organism evidence="1 2">
    <name type="scientific">Culex pipiens pipiens</name>
    <name type="common">Northern house mosquito</name>
    <dbReference type="NCBI Taxonomy" id="38569"/>
    <lineage>
        <taxon>Eukaryota</taxon>
        <taxon>Metazoa</taxon>
        <taxon>Ecdysozoa</taxon>
        <taxon>Arthropoda</taxon>
        <taxon>Hexapoda</taxon>
        <taxon>Insecta</taxon>
        <taxon>Pterygota</taxon>
        <taxon>Neoptera</taxon>
        <taxon>Endopterygota</taxon>
        <taxon>Diptera</taxon>
        <taxon>Nematocera</taxon>
        <taxon>Culicoidea</taxon>
        <taxon>Culicidae</taxon>
        <taxon>Culicinae</taxon>
        <taxon>Culicini</taxon>
        <taxon>Culex</taxon>
        <taxon>Culex</taxon>
    </lineage>
</organism>
<keyword evidence="2" id="KW-1185">Reference proteome</keyword>
<proteinExistence type="predicted"/>
<evidence type="ECO:0000313" key="2">
    <source>
        <dbReference type="Proteomes" id="UP001562425"/>
    </source>
</evidence>
<gene>
    <name evidence="1" type="ORF">pipiens_018577</name>
</gene>
<reference evidence="1 2" key="1">
    <citation type="submission" date="2024-05" db="EMBL/GenBank/DDBJ databases">
        <title>Culex pipiens pipiens assembly and annotation.</title>
        <authorList>
            <person name="Alout H."/>
            <person name="Durand T."/>
        </authorList>
    </citation>
    <scope>NUCLEOTIDE SEQUENCE [LARGE SCALE GENOMIC DNA]</scope>
    <source>
        <strain evidence="1">HA-2024</strain>
        <tissue evidence="1">Whole body</tissue>
    </source>
</reference>
<dbReference type="Proteomes" id="UP001562425">
    <property type="component" value="Unassembled WGS sequence"/>
</dbReference>
<dbReference type="EMBL" id="JBEHCU010014200">
    <property type="protein sequence ID" value="KAL1373594.1"/>
    <property type="molecule type" value="Genomic_DNA"/>
</dbReference>
<dbReference type="AlphaFoldDB" id="A0ABD1CB41"/>
<name>A0ABD1CB41_CULPP</name>
<sequence>MKHLPLLGEEAQVVVGGNHLQLKKNCLHRTTVKKALKTPLPATTQLMRTGRSKKRVKDARKQSVTLNNVKKFGCNDIE</sequence>
<comment type="caution">
    <text evidence="1">The sequence shown here is derived from an EMBL/GenBank/DDBJ whole genome shotgun (WGS) entry which is preliminary data.</text>
</comment>
<evidence type="ECO:0000313" key="1">
    <source>
        <dbReference type="EMBL" id="KAL1373594.1"/>
    </source>
</evidence>
<protein>
    <submittedName>
        <fullName evidence="1">Uncharacterized protein</fullName>
    </submittedName>
</protein>